<feature type="transmembrane region" description="Helical" evidence="6">
    <location>
        <begin position="254"/>
        <end position="278"/>
    </location>
</feature>
<dbReference type="PANTHER" id="PTHR30287">
    <property type="entry name" value="MEMBRANE COMPONENT OF PREDICTED ABC SUPERFAMILY METABOLITE UPTAKE TRANSPORTER"/>
    <property type="match status" value="1"/>
</dbReference>
<feature type="domain" description="ABC3 transporter permease C-terminal" evidence="7">
    <location>
        <begin position="698"/>
        <end position="804"/>
    </location>
</feature>
<reference evidence="8" key="1">
    <citation type="journal article" date="2023" name="Int. J. Mol. Sci.">
        <title>Metagenomics Revealed a New Genus 'Candidatus Thiocaldithrix dubininis' gen. nov., sp. nov. and a New Species 'Candidatus Thiothrix putei' sp. nov. in the Family Thiotrichaceae, Some Members of Which Have Traits of Both Na+- and H+-Motive Energetics.</title>
        <authorList>
            <person name="Ravin N.V."/>
            <person name="Muntyan M.S."/>
            <person name="Smolyakov D.D."/>
            <person name="Rudenko T.S."/>
            <person name="Beletsky A.V."/>
            <person name="Mardanov A.V."/>
            <person name="Grabovich M.Y."/>
        </authorList>
    </citation>
    <scope>NUCLEOTIDE SEQUENCE</scope>
    <source>
        <strain evidence="8">GKL-01</strain>
    </source>
</reference>
<feature type="transmembrane region" description="Helical" evidence="6">
    <location>
        <begin position="389"/>
        <end position="408"/>
    </location>
</feature>
<feature type="transmembrane region" description="Helical" evidence="6">
    <location>
        <begin position="348"/>
        <end position="368"/>
    </location>
</feature>
<feature type="transmembrane region" description="Helical" evidence="6">
    <location>
        <begin position="461"/>
        <end position="481"/>
    </location>
</feature>
<evidence type="ECO:0000313" key="8">
    <source>
        <dbReference type="EMBL" id="WGZ92243.1"/>
    </source>
</evidence>
<keyword evidence="5 6" id="KW-0472">Membrane</keyword>
<dbReference type="Proteomes" id="UP001300672">
    <property type="component" value="Chromosome"/>
</dbReference>
<evidence type="ECO:0000256" key="5">
    <source>
        <dbReference type="ARBA" id="ARBA00023136"/>
    </source>
</evidence>
<evidence type="ECO:0000256" key="2">
    <source>
        <dbReference type="ARBA" id="ARBA00022475"/>
    </source>
</evidence>
<comment type="subcellular location">
    <subcellularLocation>
        <location evidence="1">Cell membrane</location>
        <topology evidence="1">Multi-pass membrane protein</topology>
    </subcellularLocation>
</comment>
<evidence type="ECO:0000256" key="1">
    <source>
        <dbReference type="ARBA" id="ARBA00004651"/>
    </source>
</evidence>
<evidence type="ECO:0000259" key="7">
    <source>
        <dbReference type="Pfam" id="PF02687"/>
    </source>
</evidence>
<reference evidence="8" key="2">
    <citation type="submission" date="2023-04" db="EMBL/GenBank/DDBJ databases">
        <authorList>
            <person name="Beletskiy A.V."/>
            <person name="Mardanov A.V."/>
            <person name="Ravin N.V."/>
        </authorList>
    </citation>
    <scope>NUCLEOTIDE SEQUENCE</scope>
    <source>
        <strain evidence="8">GKL-01</strain>
    </source>
</reference>
<dbReference type="GO" id="GO:0005886">
    <property type="term" value="C:plasma membrane"/>
    <property type="evidence" value="ECO:0007669"/>
    <property type="project" value="UniProtKB-SubCell"/>
</dbReference>
<dbReference type="EMBL" id="CP124755">
    <property type="protein sequence ID" value="WGZ92243.1"/>
    <property type="molecule type" value="Genomic_DNA"/>
</dbReference>
<dbReference type="InterPro" id="IPR003838">
    <property type="entry name" value="ABC3_permease_C"/>
</dbReference>
<dbReference type="AlphaFoldDB" id="A0AA95HAR3"/>
<feature type="transmembrane region" description="Helical" evidence="6">
    <location>
        <begin position="693"/>
        <end position="714"/>
    </location>
</feature>
<evidence type="ECO:0000256" key="4">
    <source>
        <dbReference type="ARBA" id="ARBA00022989"/>
    </source>
</evidence>
<evidence type="ECO:0000256" key="3">
    <source>
        <dbReference type="ARBA" id="ARBA00022692"/>
    </source>
</evidence>
<feature type="transmembrane region" description="Helical" evidence="6">
    <location>
        <begin position="20"/>
        <end position="38"/>
    </location>
</feature>
<evidence type="ECO:0000256" key="6">
    <source>
        <dbReference type="SAM" id="Phobius"/>
    </source>
</evidence>
<feature type="transmembrane region" description="Helical" evidence="6">
    <location>
        <begin position="299"/>
        <end position="328"/>
    </location>
</feature>
<dbReference type="KEGG" id="tdu:QJT80_07090"/>
<protein>
    <submittedName>
        <fullName evidence="8">FtsX-like permease family protein</fullName>
    </submittedName>
</protein>
<dbReference type="InterPro" id="IPR038766">
    <property type="entry name" value="Membrane_comp_ABC_pdt"/>
</dbReference>
<dbReference type="PANTHER" id="PTHR30287:SF1">
    <property type="entry name" value="INNER MEMBRANE PROTEIN"/>
    <property type="match status" value="1"/>
</dbReference>
<accession>A0AA95HAR3</accession>
<feature type="transmembrane region" description="Helical" evidence="6">
    <location>
        <begin position="746"/>
        <end position="773"/>
    </location>
</feature>
<keyword evidence="3 6" id="KW-0812">Transmembrane</keyword>
<proteinExistence type="predicted"/>
<dbReference type="Pfam" id="PF02687">
    <property type="entry name" value="FtsX"/>
    <property type="match status" value="2"/>
</dbReference>
<feature type="domain" description="ABC3 transporter permease C-terminal" evidence="7">
    <location>
        <begin position="257"/>
        <end position="367"/>
    </location>
</feature>
<sequence length="818" mass="89604">MNSAIRHWRQRWRLPELRLLMLALIISVTVITAVGFFSSRVENAMQAQAQQLLGGDLVITAARPQDNARLQQAQQAGLQTTATISFPSVASAGDKLQLSQLKAISQGYPLRGELKTASQLSGEEVLSNGQIPARGEVWAEARLFTALGIATNADIKLGQQTFKLSRVLTQEPDRGTNLFQFAPVLIMNAQDLPATKLLTPASRATFSQLFAGDSQAIKRFKQTVETQLKPTERIRTLQEDLSSVQQALQRSGRFLNLAALLSVVLAGVAVVLTANSLMQRELSSVAVLKSMGLSRRRILSDYLSSLGVTALIGSVLGIALGFVLQYVLAYWLGDLIDKHLPAPSLTPVFAGLFTSFLLLLGFALPQLLRLVDTSPMQIFQGALQRPNSVTWWVIGSVLLAVFMLLWWQAHDLKLALFVMLGLLSAIALFALLAKAGLASLQALSKRYGLGWLGLGGRSQRAVLLVVVFATGLFALLLLTTVRTDLINRWQASLPADAPDQFLINIQPQEVAPLQQFLQQHQLKATFYPMIRGRLVAINQKPVQSADYQNEQDRRLVEREFNLSSFAELPKSNVVLQGQWFNAQTQGFSIEQDIGKRLHFGLGDQLTFDVAGQSITQTVTSVREVRWDSMQPNFFVIAAPNSMLDFPQTFITSIHVGADKTLLRDLVKQFPSVTAIDVGKILAQIRALIEQASLAVQGIFVFTLFAGLVVLIAALQSQKTERQREIAILKTLGASQRLLKRRIWAEFSLLGAVAGLLAGLVASLAGTLFGYFLFDLDWQISIWPLLLGGILGSSLVGIAGYLNLKPLLQVLPMSLLKSG</sequence>
<gene>
    <name evidence="8" type="ORF">QJT80_07090</name>
</gene>
<keyword evidence="4 6" id="KW-1133">Transmembrane helix</keyword>
<organism evidence="8">
    <name type="scientific">Candidatus Thiocaldithrix dubininis</name>
    <dbReference type="NCBI Taxonomy" id="3080823"/>
    <lineage>
        <taxon>Bacteria</taxon>
        <taxon>Pseudomonadati</taxon>
        <taxon>Pseudomonadota</taxon>
        <taxon>Gammaproteobacteria</taxon>
        <taxon>Thiotrichales</taxon>
        <taxon>Thiotrichaceae</taxon>
        <taxon>Candidatus Thiocaldithrix</taxon>
    </lineage>
</organism>
<name>A0AA95HAR3_9GAMM</name>
<feature type="transmembrane region" description="Helical" evidence="6">
    <location>
        <begin position="779"/>
        <end position="803"/>
    </location>
</feature>
<feature type="transmembrane region" description="Helical" evidence="6">
    <location>
        <begin position="414"/>
        <end position="440"/>
    </location>
</feature>
<keyword evidence="2" id="KW-1003">Cell membrane</keyword>